<sequence>MELRKAVLDDLERIVEIYNSTIASRMVTADTEPVTIESRLNWFNEHGQKKPLYVITEETDIIGWMSFSDFYSRPAYDKTVEVSLYIDENYRGQGIGQWAIKQMKERAGELNFRTLLAFIFSHNEPSIRLFEKNGFVTYGELPDVAEMDGRLYSLSILGYPV</sequence>
<comment type="caution">
    <text evidence="4">The sequence shown here is derived from an EMBL/GenBank/DDBJ whole genome shotgun (WGS) entry which is preliminary data.</text>
</comment>
<dbReference type="EMBL" id="SCWE01000001">
    <property type="protein sequence ID" value="TDM02853.1"/>
    <property type="molecule type" value="Genomic_DNA"/>
</dbReference>
<gene>
    <name evidence="4" type="ORF">ERX37_01830</name>
</gene>
<keyword evidence="5" id="KW-1185">Reference proteome</keyword>
<dbReference type="PANTHER" id="PTHR43072:SF23">
    <property type="entry name" value="UPF0039 PROTEIN C11D3.02C"/>
    <property type="match status" value="1"/>
</dbReference>
<proteinExistence type="predicted"/>
<reference evidence="4 5" key="1">
    <citation type="submission" date="2019-01" db="EMBL/GenBank/DDBJ databases">
        <title>Draft genome sequences of the type strains of six Macrococcus species.</title>
        <authorList>
            <person name="Mazhar S."/>
            <person name="Altermann E."/>
            <person name="Hill C."/>
            <person name="Mcauliffe O."/>
        </authorList>
    </citation>
    <scope>NUCLEOTIDE SEQUENCE [LARGE SCALE GENOMIC DNA]</scope>
    <source>
        <strain evidence="4 5">CCM4809</strain>
    </source>
</reference>
<organism evidence="4 5">
    <name type="scientific">Macrococcus hajekii</name>
    <dbReference type="NCBI Taxonomy" id="198482"/>
    <lineage>
        <taxon>Bacteria</taxon>
        <taxon>Bacillati</taxon>
        <taxon>Bacillota</taxon>
        <taxon>Bacilli</taxon>
        <taxon>Bacillales</taxon>
        <taxon>Staphylococcaceae</taxon>
        <taxon>Macrococcus</taxon>
    </lineage>
</organism>
<evidence type="ECO:0000313" key="4">
    <source>
        <dbReference type="EMBL" id="TDM02853.1"/>
    </source>
</evidence>
<dbReference type="PROSITE" id="PS51186">
    <property type="entry name" value="GNAT"/>
    <property type="match status" value="1"/>
</dbReference>
<feature type="domain" description="N-acetyltransferase" evidence="3">
    <location>
        <begin position="1"/>
        <end position="157"/>
    </location>
</feature>
<protein>
    <submittedName>
        <fullName evidence="4">N-acetyltransferase family protein</fullName>
    </submittedName>
</protein>
<dbReference type="GO" id="GO:0016747">
    <property type="term" value="F:acyltransferase activity, transferring groups other than amino-acyl groups"/>
    <property type="evidence" value="ECO:0007669"/>
    <property type="project" value="InterPro"/>
</dbReference>
<evidence type="ECO:0000256" key="1">
    <source>
        <dbReference type="ARBA" id="ARBA00022679"/>
    </source>
</evidence>
<dbReference type="SUPFAM" id="SSF55729">
    <property type="entry name" value="Acyl-CoA N-acyltransferases (Nat)"/>
    <property type="match status" value="1"/>
</dbReference>
<dbReference type="InterPro" id="IPR016181">
    <property type="entry name" value="Acyl_CoA_acyltransferase"/>
</dbReference>
<keyword evidence="2" id="KW-0012">Acyltransferase</keyword>
<keyword evidence="1 4" id="KW-0808">Transferase</keyword>
<dbReference type="AlphaFoldDB" id="A0A4R6BM12"/>
<evidence type="ECO:0000313" key="5">
    <source>
        <dbReference type="Proteomes" id="UP000295328"/>
    </source>
</evidence>
<name>A0A4R6BM12_9STAP</name>
<accession>A0A4R6BM12</accession>
<dbReference type="OrthoDB" id="9798006at2"/>
<dbReference type="Pfam" id="PF00583">
    <property type="entry name" value="Acetyltransf_1"/>
    <property type="match status" value="1"/>
</dbReference>
<dbReference type="InterPro" id="IPR000182">
    <property type="entry name" value="GNAT_dom"/>
</dbReference>
<dbReference type="Proteomes" id="UP000295328">
    <property type="component" value="Unassembled WGS sequence"/>
</dbReference>
<dbReference type="PANTHER" id="PTHR43072">
    <property type="entry name" value="N-ACETYLTRANSFERASE"/>
    <property type="match status" value="1"/>
</dbReference>
<dbReference type="CDD" id="cd04301">
    <property type="entry name" value="NAT_SF"/>
    <property type="match status" value="1"/>
</dbReference>
<evidence type="ECO:0000256" key="2">
    <source>
        <dbReference type="ARBA" id="ARBA00023315"/>
    </source>
</evidence>
<evidence type="ECO:0000259" key="3">
    <source>
        <dbReference type="PROSITE" id="PS51186"/>
    </source>
</evidence>
<dbReference type="Gene3D" id="3.40.630.30">
    <property type="match status" value="1"/>
</dbReference>